<reference evidence="1 2" key="1">
    <citation type="submission" date="2022-02" db="EMBL/GenBank/DDBJ databases">
        <title>Comparative genomics of the first Antarctic Pseudomonas spp. capable of biotransforming 2,4,6-Trinitrotoluene.</title>
        <authorList>
            <person name="Cabrera M.A."/>
            <person name="Marquez S.L."/>
            <person name="Perez-Donoso J.M."/>
        </authorList>
    </citation>
    <scope>NUCLEOTIDE SEQUENCE [LARGE SCALE GENOMIC DNA]</scope>
    <source>
        <strain evidence="1 2">TNT11</strain>
    </source>
</reference>
<gene>
    <name evidence="1" type="ORF">L9Z73_03085</name>
</gene>
<protein>
    <recommendedName>
        <fullName evidence="3">DNA-binding protein</fullName>
    </recommendedName>
</protein>
<evidence type="ECO:0000313" key="1">
    <source>
        <dbReference type="EMBL" id="MCK1783377.1"/>
    </source>
</evidence>
<dbReference type="RefSeq" id="WP_247396210.1">
    <property type="nucleotide sequence ID" value="NZ_JAKNRV010000012.1"/>
</dbReference>
<sequence length="64" mass="7525">MTEKLWSMREQRHLVKGVRGTVFELAKHFGIPPKIAQSRISRYGWSIEKAVTEPMREDSRRKPS</sequence>
<keyword evidence="2" id="KW-1185">Reference proteome</keyword>
<evidence type="ECO:0000313" key="2">
    <source>
        <dbReference type="Proteomes" id="UP001317085"/>
    </source>
</evidence>
<accession>A0ABT0ECD1</accession>
<dbReference type="EMBL" id="JAKNRV010000012">
    <property type="protein sequence ID" value="MCK1783377.1"/>
    <property type="molecule type" value="Genomic_DNA"/>
</dbReference>
<dbReference type="Proteomes" id="UP001317085">
    <property type="component" value="Unassembled WGS sequence"/>
</dbReference>
<organism evidence="1 2">
    <name type="scientific">Pseudomonas emilianonis</name>
    <dbReference type="NCBI Taxonomy" id="2915812"/>
    <lineage>
        <taxon>Bacteria</taxon>
        <taxon>Pseudomonadati</taxon>
        <taxon>Pseudomonadota</taxon>
        <taxon>Gammaproteobacteria</taxon>
        <taxon>Pseudomonadales</taxon>
        <taxon>Pseudomonadaceae</taxon>
        <taxon>Pseudomonas</taxon>
    </lineage>
</organism>
<comment type="caution">
    <text evidence="1">The sequence shown here is derived from an EMBL/GenBank/DDBJ whole genome shotgun (WGS) entry which is preliminary data.</text>
</comment>
<evidence type="ECO:0008006" key="3">
    <source>
        <dbReference type="Google" id="ProtNLM"/>
    </source>
</evidence>
<name>A0ABT0ECD1_9PSED</name>
<proteinExistence type="predicted"/>